<dbReference type="InterPro" id="IPR005135">
    <property type="entry name" value="Endo/exonuclease/phosphatase"/>
</dbReference>
<comment type="cofactor">
    <cofactor evidence="7 9">
        <name>Mg(2+)</name>
        <dbReference type="ChEBI" id="CHEBI:18420"/>
    </cofactor>
    <cofactor evidence="7 9">
        <name>Mn(2+)</name>
        <dbReference type="ChEBI" id="CHEBI:29035"/>
    </cofactor>
    <text evidence="7 9">Probably binds two magnesium or manganese ions per subunit.</text>
</comment>
<dbReference type="InterPro" id="IPR004808">
    <property type="entry name" value="AP_endonuc_1"/>
</dbReference>
<dbReference type="EMBL" id="OX465085">
    <property type="protein sequence ID" value="CAI9301440.1"/>
    <property type="molecule type" value="Genomic_DNA"/>
</dbReference>
<feature type="domain" description="SAP" evidence="11">
    <location>
        <begin position="103"/>
        <end position="137"/>
    </location>
</feature>
<feature type="compositionally biased region" description="Polar residues" evidence="10">
    <location>
        <begin position="87"/>
        <end position="105"/>
    </location>
</feature>
<gene>
    <name evidence="12" type="ORF">LSALG_LOCUS39991</name>
</gene>
<feature type="site" description="Transition state stabilizer" evidence="8">
    <location>
        <position position="458"/>
    </location>
</feature>
<protein>
    <recommendedName>
        <fullName evidence="9">DNA-(apurinic or apyrimidinic site) endonuclease</fullName>
        <ecNumber evidence="9">3.1.-.-</ecNumber>
    </recommendedName>
</protein>
<feature type="region of interest" description="Disordered" evidence="10">
    <location>
        <begin position="180"/>
        <end position="199"/>
    </location>
</feature>
<comment type="similarity">
    <text evidence="2 9">Belongs to the DNA repair enzymes AP/ExoA family.</text>
</comment>
<dbReference type="SUPFAM" id="SSF56219">
    <property type="entry name" value="DNase I-like"/>
    <property type="match status" value="1"/>
</dbReference>
<dbReference type="PROSITE" id="PS51435">
    <property type="entry name" value="AP_NUCLEASE_F1_4"/>
    <property type="match status" value="1"/>
</dbReference>
<dbReference type="GO" id="GO:0005634">
    <property type="term" value="C:nucleus"/>
    <property type="evidence" value="ECO:0007669"/>
    <property type="project" value="TreeGrafter"/>
</dbReference>
<evidence type="ECO:0000256" key="5">
    <source>
        <dbReference type="ARBA" id="ARBA00022842"/>
    </source>
</evidence>
<dbReference type="Proteomes" id="UP001177003">
    <property type="component" value="Chromosome 9"/>
</dbReference>
<name>A0AA35ZYW9_LACSI</name>
<dbReference type="GO" id="GO:0006284">
    <property type="term" value="P:base-excision repair"/>
    <property type="evidence" value="ECO:0007669"/>
    <property type="project" value="TreeGrafter"/>
</dbReference>
<dbReference type="GO" id="GO:0003677">
    <property type="term" value="F:DNA binding"/>
    <property type="evidence" value="ECO:0007669"/>
    <property type="project" value="InterPro"/>
</dbReference>
<dbReference type="PROSITE" id="PS00726">
    <property type="entry name" value="AP_NUCLEASE_F1_1"/>
    <property type="match status" value="1"/>
</dbReference>
<dbReference type="FunFam" id="3.60.10.10:FF:000041">
    <property type="entry name" value="DNA-(apurinic or apyrimidinic site) lyase"/>
    <property type="match status" value="1"/>
</dbReference>
<reference evidence="12" key="1">
    <citation type="submission" date="2023-04" db="EMBL/GenBank/DDBJ databases">
        <authorList>
            <person name="Vijverberg K."/>
            <person name="Xiong W."/>
            <person name="Schranz E."/>
        </authorList>
    </citation>
    <scope>NUCLEOTIDE SEQUENCE</scope>
</reference>
<dbReference type="Gene3D" id="3.60.10.10">
    <property type="entry name" value="Endonuclease/exonuclease/phosphatase"/>
    <property type="match status" value="1"/>
</dbReference>
<feature type="site" description="Interaction with DNA substrate" evidence="8">
    <location>
        <position position="554"/>
    </location>
</feature>
<dbReference type="AlphaFoldDB" id="A0AA35ZYW9"/>
<feature type="binding site" evidence="7">
    <location>
        <position position="309"/>
    </location>
    <ligand>
        <name>Mg(2+)</name>
        <dbReference type="ChEBI" id="CHEBI:18420"/>
        <label>2</label>
    </ligand>
</feature>
<feature type="binding site" evidence="7">
    <location>
        <position position="340"/>
    </location>
    <ligand>
        <name>Mg(2+)</name>
        <dbReference type="ChEBI" id="CHEBI:18420"/>
        <label>1</label>
    </ligand>
</feature>
<dbReference type="PROSITE" id="PS00727">
    <property type="entry name" value="AP_NUCLEASE_F1_2"/>
    <property type="match status" value="1"/>
</dbReference>
<evidence type="ECO:0000313" key="12">
    <source>
        <dbReference type="EMBL" id="CAI9301440.1"/>
    </source>
</evidence>
<comment type="cofactor">
    <cofactor evidence="1">
        <name>Mn(2+)</name>
        <dbReference type="ChEBI" id="CHEBI:29035"/>
    </cofactor>
</comment>
<dbReference type="InterPro" id="IPR036691">
    <property type="entry name" value="Endo/exonu/phosph_ase_sf"/>
</dbReference>
<evidence type="ECO:0000256" key="7">
    <source>
        <dbReference type="PIRSR" id="PIRSR604808-2"/>
    </source>
</evidence>
<sequence>MIYLFLISNNRSPHLLLPANYLSPTFHPLTSTGITIINSNTIPRLPLMIGVIPKNLKIGALNFGISRRMGCQELSSSSKSKSSLSSQPEETTAEGANNNGETSAGMTVQELKTKLRSVGVPTEGSKDNLVCTWNKFFSEEVDEFQEVVEDEKSTRVNDVHGEKVSKRKAKSLSVEEHAEVMSTVNSVDKRSTRRAKQTHTDPNITVETCGHMQSKVAKTKSKAKSNTKKELPLNTNKVSGKKAIGLTSEVVSEGIETCNKMDISELPVEPWTVLAHKKPQKDWIPYNPRTMRPPPLADDVKHVKLMSWNVNGLRALLKLESFSALELAQREDFDVLCLQETKLQEKDVEAIKQRLLEGYENSFWTCSVSKLGYSGTAIISRIPPVSVRYGVGISDHDSEGRLVTTEFDSFYLISGYVPNSGDGLKRLSYRTTEWDPSLSNYVKELEKSKPVILTGDLNCAHQEIDIYNPAGNKRSAGFTIEERMSFEENFLKKGFVDTFRKQHPNVVGYTYWGFRHGGRKNNRGWRLDYFLVSESIADKVHDSFILPDVTGSDHCPIGLVLKL</sequence>
<dbReference type="Pfam" id="PF02037">
    <property type="entry name" value="SAP"/>
    <property type="match status" value="1"/>
</dbReference>
<dbReference type="EC" id="3.1.-.-" evidence="9"/>
<evidence type="ECO:0000256" key="2">
    <source>
        <dbReference type="ARBA" id="ARBA00007092"/>
    </source>
</evidence>
<feature type="region of interest" description="Disordered" evidence="10">
    <location>
        <begin position="75"/>
        <end position="105"/>
    </location>
</feature>
<feature type="active site" description="Proton donor/acceptor" evidence="6">
    <location>
        <position position="456"/>
    </location>
</feature>
<proteinExistence type="inferred from homology"/>
<keyword evidence="5 7" id="KW-0460">Magnesium</keyword>
<feature type="binding site" evidence="7">
    <location>
        <position position="554"/>
    </location>
    <ligand>
        <name>Mg(2+)</name>
        <dbReference type="ChEBI" id="CHEBI:18420"/>
        <label>1</label>
    </ligand>
</feature>
<evidence type="ECO:0000256" key="9">
    <source>
        <dbReference type="RuleBase" id="RU362131"/>
    </source>
</evidence>
<feature type="active site" description="Proton acceptor" evidence="6">
    <location>
        <position position="554"/>
    </location>
</feature>
<evidence type="ECO:0000313" key="13">
    <source>
        <dbReference type="Proteomes" id="UP001177003"/>
    </source>
</evidence>
<dbReference type="PANTHER" id="PTHR22748">
    <property type="entry name" value="AP ENDONUCLEASE"/>
    <property type="match status" value="1"/>
</dbReference>
<evidence type="ECO:0000256" key="4">
    <source>
        <dbReference type="ARBA" id="ARBA00022801"/>
    </source>
</evidence>
<dbReference type="GO" id="GO:0046872">
    <property type="term" value="F:metal ion binding"/>
    <property type="evidence" value="ECO:0007669"/>
    <property type="project" value="UniProtKB-KW"/>
</dbReference>
<feature type="active site" evidence="6">
    <location>
        <position position="416"/>
    </location>
</feature>
<dbReference type="NCBIfam" id="TIGR00195">
    <property type="entry name" value="exoDNase_III"/>
    <property type="match status" value="1"/>
</dbReference>
<keyword evidence="7" id="KW-0464">Manganese</keyword>
<dbReference type="PROSITE" id="PS50800">
    <property type="entry name" value="SAP"/>
    <property type="match status" value="1"/>
</dbReference>
<organism evidence="12 13">
    <name type="scientific">Lactuca saligna</name>
    <name type="common">Willowleaf lettuce</name>
    <dbReference type="NCBI Taxonomy" id="75948"/>
    <lineage>
        <taxon>Eukaryota</taxon>
        <taxon>Viridiplantae</taxon>
        <taxon>Streptophyta</taxon>
        <taxon>Embryophyta</taxon>
        <taxon>Tracheophyta</taxon>
        <taxon>Spermatophyta</taxon>
        <taxon>Magnoliopsida</taxon>
        <taxon>eudicotyledons</taxon>
        <taxon>Gunneridae</taxon>
        <taxon>Pentapetalae</taxon>
        <taxon>asterids</taxon>
        <taxon>campanulids</taxon>
        <taxon>Asterales</taxon>
        <taxon>Asteraceae</taxon>
        <taxon>Cichorioideae</taxon>
        <taxon>Cichorieae</taxon>
        <taxon>Lactucinae</taxon>
        <taxon>Lactuca</taxon>
    </lineage>
</organism>
<dbReference type="InterPro" id="IPR020848">
    <property type="entry name" value="AP_endonuclease_F1_CS"/>
</dbReference>
<dbReference type="InterPro" id="IPR020847">
    <property type="entry name" value="AP_endonuclease_F1_BS"/>
</dbReference>
<feature type="site" description="Important for catalytic activity" evidence="8">
    <location>
        <position position="528"/>
    </location>
</feature>
<dbReference type="InterPro" id="IPR003034">
    <property type="entry name" value="SAP_dom"/>
</dbReference>
<dbReference type="GO" id="GO:0008081">
    <property type="term" value="F:phosphoric diester hydrolase activity"/>
    <property type="evidence" value="ECO:0007669"/>
    <property type="project" value="TreeGrafter"/>
</dbReference>
<keyword evidence="9" id="KW-0234">DNA repair</keyword>
<feature type="binding site" evidence="7">
    <location>
        <position position="553"/>
    </location>
    <ligand>
        <name>Mg(2+)</name>
        <dbReference type="ChEBI" id="CHEBI:18420"/>
        <label>1</label>
    </ligand>
</feature>
<feature type="binding site" evidence="7">
    <location>
        <position position="458"/>
    </location>
    <ligand>
        <name>Mg(2+)</name>
        <dbReference type="ChEBI" id="CHEBI:18420"/>
        <label>1</label>
    </ligand>
</feature>
<accession>A0AA35ZYW9</accession>
<keyword evidence="4" id="KW-0378">Hydrolase</keyword>
<evidence type="ECO:0000256" key="8">
    <source>
        <dbReference type="PIRSR" id="PIRSR604808-3"/>
    </source>
</evidence>
<dbReference type="GO" id="GO:0003906">
    <property type="term" value="F:DNA-(apurinic or apyrimidinic site) endonuclease activity"/>
    <property type="evidence" value="ECO:0007669"/>
    <property type="project" value="TreeGrafter"/>
</dbReference>
<feature type="compositionally biased region" description="Low complexity" evidence="10">
    <location>
        <begin position="75"/>
        <end position="86"/>
    </location>
</feature>
<dbReference type="PROSITE" id="PS00728">
    <property type="entry name" value="AP_NUCLEASE_F1_3"/>
    <property type="match status" value="1"/>
</dbReference>
<dbReference type="NCBIfam" id="TIGR00633">
    <property type="entry name" value="xth"/>
    <property type="match status" value="1"/>
</dbReference>
<keyword evidence="9" id="KW-0227">DNA damage</keyword>
<evidence type="ECO:0000256" key="10">
    <source>
        <dbReference type="SAM" id="MobiDB-lite"/>
    </source>
</evidence>
<dbReference type="Pfam" id="PF03372">
    <property type="entry name" value="Exo_endo_phos"/>
    <property type="match status" value="1"/>
</dbReference>
<dbReference type="PANTHER" id="PTHR22748:SF6">
    <property type="entry name" value="DNA-(APURINIC OR APYRIMIDINIC SITE) ENDONUCLEASE"/>
    <property type="match status" value="1"/>
</dbReference>
<keyword evidence="13" id="KW-1185">Reference proteome</keyword>
<evidence type="ECO:0000259" key="11">
    <source>
        <dbReference type="PROSITE" id="PS50800"/>
    </source>
</evidence>
<evidence type="ECO:0000256" key="3">
    <source>
        <dbReference type="ARBA" id="ARBA00022723"/>
    </source>
</evidence>
<evidence type="ECO:0000256" key="6">
    <source>
        <dbReference type="PIRSR" id="PIRSR604808-1"/>
    </source>
</evidence>
<dbReference type="GO" id="GO:0008311">
    <property type="term" value="F:double-stranded DNA 3'-5' DNA exonuclease activity"/>
    <property type="evidence" value="ECO:0007669"/>
    <property type="project" value="TreeGrafter"/>
</dbReference>
<feature type="binding site" evidence="7">
    <location>
        <position position="456"/>
    </location>
    <ligand>
        <name>Mg(2+)</name>
        <dbReference type="ChEBI" id="CHEBI:18420"/>
        <label>1</label>
    </ligand>
</feature>
<evidence type="ECO:0000256" key="1">
    <source>
        <dbReference type="ARBA" id="ARBA00001936"/>
    </source>
</evidence>
<keyword evidence="3 7" id="KW-0479">Metal-binding</keyword>
<dbReference type="CDD" id="cd09087">
    <property type="entry name" value="Ape1-like_AP-endo"/>
    <property type="match status" value="1"/>
</dbReference>